<name>A0A562LN59_9GAMM</name>
<evidence type="ECO:0000256" key="1">
    <source>
        <dbReference type="ARBA" id="ARBA00004240"/>
    </source>
</evidence>
<evidence type="ECO:0000256" key="19">
    <source>
        <dbReference type="ARBA" id="ARBA00025833"/>
    </source>
</evidence>
<keyword evidence="24" id="KW-1185">Reference proteome</keyword>
<evidence type="ECO:0000313" key="23">
    <source>
        <dbReference type="EMBL" id="TWI09045.1"/>
    </source>
</evidence>
<dbReference type="OrthoDB" id="9769665at2"/>
<dbReference type="SUPFAM" id="SSF53187">
    <property type="entry name" value="Zn-dependent exopeptidases"/>
    <property type="match status" value="1"/>
</dbReference>
<evidence type="ECO:0000256" key="10">
    <source>
        <dbReference type="ARBA" id="ARBA00022729"/>
    </source>
</evidence>
<dbReference type="PANTHER" id="PTHR12053">
    <property type="entry name" value="PROTEASE FAMILY M28 PLASMA GLUTAMATE CARBOXYPEPTIDASE-RELATED"/>
    <property type="match status" value="1"/>
</dbReference>
<feature type="domain" description="Peptidase M28" evidence="22">
    <location>
        <begin position="262"/>
        <end position="447"/>
    </location>
</feature>
<dbReference type="GO" id="GO:0005576">
    <property type="term" value="C:extracellular region"/>
    <property type="evidence" value="ECO:0007669"/>
    <property type="project" value="UniProtKB-SubCell"/>
</dbReference>
<evidence type="ECO:0000256" key="9">
    <source>
        <dbReference type="ARBA" id="ARBA00022723"/>
    </source>
</evidence>
<sequence>MRVLSAAIGMVLASATLLPLTADAAQRQTRIADSAITVATTLRDTALASDLGYRVTESLTTEVGPRMAGSDGDARAVAWAQAKFRELGYDKVWIEPVTFPKWERRAEQAKVVGAHAQPLILTALGGSPGGTVEAEVVRFADLAALEAAPAGSLAGKIAFVDYRMERARNGGGYGPGSRVRSRAPSVAINKGAVGFLMRSAGTDSHRQPHTGITRFDEGLTPVPSAALAVPDADQLARLLQRGPQRVRMHLDCGWTGTATSYNVIGEIRGSKRPDEVVLIGGHLDSWDLGTGAVDDGAGVGLTMAAGALIGQLPKAPARSIRVVAFANEEQGLHGGKAYAQQHAKALGRHQIAAESDFGAGRIYGYSSSAPAHAQAADRQIAAVLAPLGIAHTPGEGGPGPDISPFAANGLAWARLAQDGSDYFDLHHTPDDTFDKIDPQALAQNVAAYAVFAYLAAQADGDFGSAPNTAPNTASKGARD</sequence>
<keyword evidence="13" id="KW-0862">Zinc</keyword>
<dbReference type="GO" id="GO:0005764">
    <property type="term" value="C:lysosome"/>
    <property type="evidence" value="ECO:0007669"/>
    <property type="project" value="UniProtKB-SubCell"/>
</dbReference>
<keyword evidence="14" id="KW-0333">Golgi apparatus</keyword>
<keyword evidence="8" id="KW-0645">Protease</keyword>
<evidence type="ECO:0000256" key="20">
    <source>
        <dbReference type="ARBA" id="ARBA00033328"/>
    </source>
</evidence>
<reference evidence="23 24" key="1">
    <citation type="journal article" date="2015" name="Stand. Genomic Sci.">
        <title>Genomic Encyclopedia of Bacterial and Archaeal Type Strains, Phase III: the genomes of soil and plant-associated and newly described type strains.</title>
        <authorList>
            <person name="Whitman W.B."/>
            <person name="Woyke T."/>
            <person name="Klenk H.P."/>
            <person name="Zhou Y."/>
            <person name="Lilburn T.G."/>
            <person name="Beck B.J."/>
            <person name="De Vos P."/>
            <person name="Vandamme P."/>
            <person name="Eisen J.A."/>
            <person name="Garrity G."/>
            <person name="Hugenholtz P."/>
            <person name="Kyrpides N.C."/>
        </authorList>
    </citation>
    <scope>NUCLEOTIDE SEQUENCE [LARGE SCALE GENOMIC DNA]</scope>
    <source>
        <strain evidence="23 24">CGMCC 1.10136</strain>
    </source>
</reference>
<evidence type="ECO:0000256" key="21">
    <source>
        <dbReference type="SAM" id="SignalP"/>
    </source>
</evidence>
<protein>
    <recommendedName>
        <fullName evidence="5">Carboxypeptidase Q</fullName>
    </recommendedName>
    <alternativeName>
        <fullName evidence="20">Plasma glutamate carboxypeptidase</fullName>
    </alternativeName>
</protein>
<keyword evidence="18" id="KW-0458">Lysosome</keyword>
<keyword evidence="9" id="KW-0479">Metal-binding</keyword>
<keyword evidence="10 21" id="KW-0732">Signal</keyword>
<dbReference type="Proteomes" id="UP000316471">
    <property type="component" value="Unassembled WGS sequence"/>
</dbReference>
<dbReference type="AlphaFoldDB" id="A0A562LN59"/>
<comment type="caution">
    <text evidence="23">The sequence shown here is derived from an EMBL/GenBank/DDBJ whole genome shotgun (WGS) entry which is preliminary data.</text>
</comment>
<evidence type="ECO:0000256" key="12">
    <source>
        <dbReference type="ARBA" id="ARBA00022824"/>
    </source>
</evidence>
<accession>A0A562LN59</accession>
<keyword evidence="17" id="KW-0325">Glycoprotein</keyword>
<feature type="signal peptide" evidence="21">
    <location>
        <begin position="1"/>
        <end position="24"/>
    </location>
</feature>
<evidence type="ECO:0000256" key="5">
    <source>
        <dbReference type="ARBA" id="ARBA00014116"/>
    </source>
</evidence>
<evidence type="ECO:0000313" key="24">
    <source>
        <dbReference type="Proteomes" id="UP000316471"/>
    </source>
</evidence>
<comment type="subcellular location">
    <subcellularLocation>
        <location evidence="1">Endoplasmic reticulum</location>
    </subcellularLocation>
    <subcellularLocation>
        <location evidence="3">Golgi apparatus</location>
    </subcellularLocation>
    <subcellularLocation>
        <location evidence="2">Lysosome</location>
    </subcellularLocation>
    <subcellularLocation>
        <location evidence="4">Secreted</location>
    </subcellularLocation>
</comment>
<evidence type="ECO:0000256" key="17">
    <source>
        <dbReference type="ARBA" id="ARBA00023180"/>
    </source>
</evidence>
<dbReference type="Gene3D" id="3.50.30.30">
    <property type="match status" value="1"/>
</dbReference>
<evidence type="ECO:0000256" key="3">
    <source>
        <dbReference type="ARBA" id="ARBA00004555"/>
    </source>
</evidence>
<keyword evidence="11" id="KW-0378">Hydrolase</keyword>
<dbReference type="InterPro" id="IPR039866">
    <property type="entry name" value="CPQ"/>
</dbReference>
<evidence type="ECO:0000256" key="4">
    <source>
        <dbReference type="ARBA" id="ARBA00004613"/>
    </source>
</evidence>
<evidence type="ECO:0000256" key="13">
    <source>
        <dbReference type="ARBA" id="ARBA00022833"/>
    </source>
</evidence>
<evidence type="ECO:0000259" key="22">
    <source>
        <dbReference type="Pfam" id="PF04389"/>
    </source>
</evidence>
<dbReference type="GO" id="GO:0070573">
    <property type="term" value="F:metallodipeptidase activity"/>
    <property type="evidence" value="ECO:0007669"/>
    <property type="project" value="InterPro"/>
</dbReference>
<evidence type="ECO:0000256" key="11">
    <source>
        <dbReference type="ARBA" id="ARBA00022801"/>
    </source>
</evidence>
<dbReference type="Pfam" id="PF04389">
    <property type="entry name" value="Peptidase_M28"/>
    <property type="match status" value="1"/>
</dbReference>
<keyword evidence="15" id="KW-0482">Metalloprotease</keyword>
<evidence type="ECO:0000256" key="8">
    <source>
        <dbReference type="ARBA" id="ARBA00022670"/>
    </source>
</evidence>
<keyword evidence="6" id="KW-0964">Secreted</keyword>
<evidence type="ECO:0000256" key="16">
    <source>
        <dbReference type="ARBA" id="ARBA00023145"/>
    </source>
</evidence>
<evidence type="ECO:0000256" key="7">
    <source>
        <dbReference type="ARBA" id="ARBA00022645"/>
    </source>
</evidence>
<proteinExistence type="predicted"/>
<dbReference type="InterPro" id="IPR007484">
    <property type="entry name" value="Peptidase_M28"/>
</dbReference>
<evidence type="ECO:0000256" key="2">
    <source>
        <dbReference type="ARBA" id="ARBA00004371"/>
    </source>
</evidence>
<dbReference type="GO" id="GO:0004180">
    <property type="term" value="F:carboxypeptidase activity"/>
    <property type="evidence" value="ECO:0007669"/>
    <property type="project" value="UniProtKB-KW"/>
</dbReference>
<evidence type="ECO:0000256" key="15">
    <source>
        <dbReference type="ARBA" id="ARBA00023049"/>
    </source>
</evidence>
<dbReference type="GO" id="GO:0046872">
    <property type="term" value="F:metal ion binding"/>
    <property type="evidence" value="ECO:0007669"/>
    <property type="project" value="UniProtKB-KW"/>
</dbReference>
<dbReference type="Gene3D" id="3.40.630.10">
    <property type="entry name" value="Zn peptidases"/>
    <property type="match status" value="1"/>
</dbReference>
<gene>
    <name evidence="23" type="ORF">IP93_02202</name>
</gene>
<organism evidence="23 24">
    <name type="scientific">Aerolutibacter ruishenii</name>
    <dbReference type="NCBI Taxonomy" id="686800"/>
    <lineage>
        <taxon>Bacteria</taxon>
        <taxon>Pseudomonadati</taxon>
        <taxon>Pseudomonadota</taxon>
        <taxon>Gammaproteobacteria</taxon>
        <taxon>Lysobacterales</taxon>
        <taxon>Lysobacteraceae</taxon>
        <taxon>Aerolutibacter</taxon>
    </lineage>
</organism>
<evidence type="ECO:0000256" key="14">
    <source>
        <dbReference type="ARBA" id="ARBA00023034"/>
    </source>
</evidence>
<feature type="chain" id="PRO_5021886859" description="Carboxypeptidase Q" evidence="21">
    <location>
        <begin position="25"/>
        <end position="479"/>
    </location>
</feature>
<evidence type="ECO:0000256" key="6">
    <source>
        <dbReference type="ARBA" id="ARBA00022525"/>
    </source>
</evidence>
<comment type="subunit">
    <text evidence="19">Homodimer. The monomeric form is inactive while the homodimer is active.</text>
</comment>
<dbReference type="PANTHER" id="PTHR12053:SF3">
    <property type="entry name" value="CARBOXYPEPTIDASE Q"/>
    <property type="match status" value="1"/>
</dbReference>
<keyword evidence="12" id="KW-0256">Endoplasmic reticulum</keyword>
<dbReference type="EMBL" id="VLKP01000009">
    <property type="protein sequence ID" value="TWI09045.1"/>
    <property type="molecule type" value="Genomic_DNA"/>
</dbReference>
<keyword evidence="16" id="KW-0865">Zymogen</keyword>
<keyword evidence="7 23" id="KW-0121">Carboxypeptidase</keyword>
<dbReference type="RefSeq" id="WP_144815636.1">
    <property type="nucleotide sequence ID" value="NZ_VLKP01000009.1"/>
</dbReference>
<evidence type="ECO:0000256" key="18">
    <source>
        <dbReference type="ARBA" id="ARBA00023228"/>
    </source>
</evidence>
<dbReference type="GO" id="GO:0006508">
    <property type="term" value="P:proteolysis"/>
    <property type="evidence" value="ECO:0007669"/>
    <property type="project" value="UniProtKB-KW"/>
</dbReference>